<feature type="transmembrane region" description="Helical" evidence="8">
    <location>
        <begin position="51"/>
        <end position="73"/>
    </location>
</feature>
<keyword evidence="3 8" id="KW-0812">Transmembrane</keyword>
<dbReference type="InterPro" id="IPR000326">
    <property type="entry name" value="PAP2/HPO"/>
</dbReference>
<evidence type="ECO:0000256" key="5">
    <source>
        <dbReference type="ARBA" id="ARBA00022989"/>
    </source>
</evidence>
<evidence type="ECO:0000313" key="10">
    <source>
        <dbReference type="EMBL" id="MCJ7857405.1"/>
    </source>
</evidence>
<feature type="compositionally biased region" description="Basic and acidic residues" evidence="7">
    <location>
        <begin position="220"/>
        <end position="235"/>
    </location>
</feature>
<dbReference type="Pfam" id="PF01569">
    <property type="entry name" value="PAP2"/>
    <property type="match status" value="1"/>
</dbReference>
<dbReference type="Gene3D" id="1.20.144.10">
    <property type="entry name" value="Phosphatidic acid phosphatase type 2/haloperoxidase"/>
    <property type="match status" value="1"/>
</dbReference>
<evidence type="ECO:0000256" key="1">
    <source>
        <dbReference type="ARBA" id="ARBA00004651"/>
    </source>
</evidence>
<evidence type="ECO:0000256" key="7">
    <source>
        <dbReference type="SAM" id="MobiDB-lite"/>
    </source>
</evidence>
<dbReference type="AlphaFoldDB" id="A0A9X1WEX7"/>
<reference evidence="10" key="1">
    <citation type="submission" date="2022-04" db="EMBL/GenBank/DDBJ databases">
        <title>Corynebacterium kalidii LD5P10.</title>
        <authorList>
            <person name="Sun J.Q."/>
        </authorList>
    </citation>
    <scope>NUCLEOTIDE SEQUENCE</scope>
    <source>
        <strain evidence="10">LD5P10</strain>
    </source>
</reference>
<dbReference type="PANTHER" id="PTHR14969">
    <property type="entry name" value="SPHINGOSINE-1-PHOSPHATE PHOSPHOHYDROLASE"/>
    <property type="match status" value="1"/>
</dbReference>
<dbReference type="EMBL" id="JALIEA010000007">
    <property type="protein sequence ID" value="MCJ7857405.1"/>
    <property type="molecule type" value="Genomic_DNA"/>
</dbReference>
<evidence type="ECO:0000256" key="2">
    <source>
        <dbReference type="ARBA" id="ARBA00022475"/>
    </source>
</evidence>
<comment type="caution">
    <text evidence="10">The sequence shown here is derived from an EMBL/GenBank/DDBJ whole genome shotgun (WGS) entry which is preliminary data.</text>
</comment>
<dbReference type="RefSeq" id="WP_244803153.1">
    <property type="nucleotide sequence ID" value="NZ_JALIEA010000007.1"/>
</dbReference>
<dbReference type="PANTHER" id="PTHR14969:SF62">
    <property type="entry name" value="DECAPRENYLPHOSPHORYL-5-PHOSPHORIBOSE PHOSPHATASE RV3807C-RELATED"/>
    <property type="match status" value="1"/>
</dbReference>
<evidence type="ECO:0000256" key="4">
    <source>
        <dbReference type="ARBA" id="ARBA00022801"/>
    </source>
</evidence>
<keyword evidence="4" id="KW-0378">Hydrolase</keyword>
<evidence type="ECO:0000256" key="6">
    <source>
        <dbReference type="ARBA" id="ARBA00023136"/>
    </source>
</evidence>
<feature type="transmembrane region" description="Helical" evidence="8">
    <location>
        <begin position="176"/>
        <end position="195"/>
    </location>
</feature>
<evidence type="ECO:0000256" key="8">
    <source>
        <dbReference type="SAM" id="Phobius"/>
    </source>
</evidence>
<dbReference type="SUPFAM" id="SSF48317">
    <property type="entry name" value="Acid phosphatase/Vanadium-dependent haloperoxidase"/>
    <property type="match status" value="1"/>
</dbReference>
<comment type="subcellular location">
    <subcellularLocation>
        <location evidence="1">Cell membrane</location>
        <topology evidence="1">Multi-pass membrane protein</topology>
    </subcellularLocation>
</comment>
<proteinExistence type="predicted"/>
<dbReference type="CDD" id="cd01610">
    <property type="entry name" value="PAP2_like"/>
    <property type="match status" value="1"/>
</dbReference>
<dbReference type="GO" id="GO:0005886">
    <property type="term" value="C:plasma membrane"/>
    <property type="evidence" value="ECO:0007669"/>
    <property type="project" value="UniProtKB-SubCell"/>
</dbReference>
<evidence type="ECO:0000259" key="9">
    <source>
        <dbReference type="SMART" id="SM00014"/>
    </source>
</evidence>
<feature type="domain" description="Phosphatidic acid phosphatase type 2/haloperoxidase" evidence="9">
    <location>
        <begin position="79"/>
        <end position="191"/>
    </location>
</feature>
<dbReference type="Proteomes" id="UP001139207">
    <property type="component" value="Unassembled WGS sequence"/>
</dbReference>
<organism evidence="10 11">
    <name type="scientific">Corynebacterium kalidii</name>
    <dbReference type="NCBI Taxonomy" id="2931982"/>
    <lineage>
        <taxon>Bacteria</taxon>
        <taxon>Bacillati</taxon>
        <taxon>Actinomycetota</taxon>
        <taxon>Actinomycetes</taxon>
        <taxon>Mycobacteriales</taxon>
        <taxon>Corynebacteriaceae</taxon>
        <taxon>Corynebacterium</taxon>
    </lineage>
</organism>
<evidence type="ECO:0000313" key="11">
    <source>
        <dbReference type="Proteomes" id="UP001139207"/>
    </source>
</evidence>
<sequence>MARSIACPRVAGPVVLLLALAGLVTYPARDGMFRAVAEWTARSPLDGAVEVFTEVGLLVLVATAAVVAVWSLLRDHEVLGRLVTGGVGVITAYLVSEVTKSIVREPRPCAAGDVLTVLTCPEAGSWSWPSNHSTLAAAFAVTCAFAVPRLGWFTVPLAVAAAFSRVAAGVHYVHDVLAGLALGGAVISLVVALLGRVVPQVLSRMGLLRSARVPTGEGSSRYDRGESIHRRKDLS</sequence>
<keyword evidence="6 8" id="KW-0472">Membrane</keyword>
<name>A0A9X1WEX7_9CORY</name>
<dbReference type="SMART" id="SM00014">
    <property type="entry name" value="acidPPc"/>
    <property type="match status" value="1"/>
</dbReference>
<keyword evidence="2" id="KW-1003">Cell membrane</keyword>
<keyword evidence="5 8" id="KW-1133">Transmembrane helix</keyword>
<dbReference type="InterPro" id="IPR036938">
    <property type="entry name" value="PAP2/HPO_sf"/>
</dbReference>
<dbReference type="GO" id="GO:0016787">
    <property type="term" value="F:hydrolase activity"/>
    <property type="evidence" value="ECO:0007669"/>
    <property type="project" value="UniProtKB-KW"/>
</dbReference>
<feature type="transmembrane region" description="Helical" evidence="8">
    <location>
        <begin position="135"/>
        <end position="164"/>
    </location>
</feature>
<accession>A0A9X1WEX7</accession>
<evidence type="ECO:0000256" key="3">
    <source>
        <dbReference type="ARBA" id="ARBA00022692"/>
    </source>
</evidence>
<protein>
    <submittedName>
        <fullName evidence="10">Phosphatase PAP2 family protein</fullName>
    </submittedName>
</protein>
<gene>
    <name evidence="10" type="ORF">MUN33_01555</name>
</gene>
<feature type="region of interest" description="Disordered" evidence="7">
    <location>
        <begin position="213"/>
        <end position="235"/>
    </location>
</feature>
<keyword evidence="11" id="KW-1185">Reference proteome</keyword>